<protein>
    <recommendedName>
        <fullName evidence="3">PEGA domain-containing protein</fullName>
    </recommendedName>
</protein>
<name>A0ABS9KF99_9BACT</name>
<gene>
    <name evidence="1" type="ORF">L6773_12860</name>
</gene>
<comment type="caution">
    <text evidence="1">The sequence shown here is derived from an EMBL/GenBank/DDBJ whole genome shotgun (WGS) entry which is preliminary data.</text>
</comment>
<dbReference type="Proteomes" id="UP001165366">
    <property type="component" value="Unassembled WGS sequence"/>
</dbReference>
<evidence type="ECO:0000313" key="2">
    <source>
        <dbReference type="Proteomes" id="UP001165366"/>
    </source>
</evidence>
<keyword evidence="2" id="KW-1185">Reference proteome</keyword>
<organism evidence="1 2">
    <name type="scientific">Rhodohalobacter sulfatireducens</name>
    <dbReference type="NCBI Taxonomy" id="2911366"/>
    <lineage>
        <taxon>Bacteria</taxon>
        <taxon>Pseudomonadati</taxon>
        <taxon>Balneolota</taxon>
        <taxon>Balneolia</taxon>
        <taxon>Balneolales</taxon>
        <taxon>Balneolaceae</taxon>
        <taxon>Rhodohalobacter</taxon>
    </lineage>
</organism>
<evidence type="ECO:0000313" key="1">
    <source>
        <dbReference type="EMBL" id="MCG2589462.1"/>
    </source>
</evidence>
<evidence type="ECO:0008006" key="3">
    <source>
        <dbReference type="Google" id="ProtNLM"/>
    </source>
</evidence>
<reference evidence="1" key="1">
    <citation type="submission" date="2022-01" db="EMBL/GenBank/DDBJ databases">
        <authorList>
            <person name="Wang Y."/>
        </authorList>
    </citation>
    <scope>NUCLEOTIDE SEQUENCE</scope>
    <source>
        <strain evidence="1">WB101</strain>
    </source>
</reference>
<proteinExistence type="predicted"/>
<reference evidence="1" key="2">
    <citation type="submission" date="2024-05" db="EMBL/GenBank/DDBJ databases">
        <title>Rhodohalobacter halophilus gen. nov., sp. nov., a moderately halophilic member of the family Balneolaceae.</title>
        <authorList>
            <person name="Xia J."/>
        </authorList>
    </citation>
    <scope>NUCLEOTIDE SEQUENCE</scope>
    <source>
        <strain evidence="1">WB101</strain>
    </source>
</reference>
<dbReference type="EMBL" id="JAKLWS010000016">
    <property type="protein sequence ID" value="MCG2589462.1"/>
    <property type="molecule type" value="Genomic_DNA"/>
</dbReference>
<sequence>MKKENDVIRKIFKRNLCLAFLLIILSFQLAEAQIEGISEGDRVKVTAPSVKSGNIKGAIITLEDSFLTVSEKDTTFTISYESIRRLQVSEGEKLAIGKGALIGGLSGALTVGMISLATNETCDEDEWCIIEFTNAEAFGIGALIGGLGGMAAGALIGAFITIDRWEKVPVTLSMNSYQSRYQLTENRSILTIQFIF</sequence>
<accession>A0ABS9KF99</accession>